<keyword evidence="1" id="KW-0812">Transmembrane</keyword>
<proteinExistence type="predicted"/>
<sequence precursor="true">MRKAILKVLLSDFILYVLQFLIIPLLYSKVFGRRNEATAVLCITTVIITLIAMIAFSDKMRFWLLGLVFYTALIFLYSPGDAYGIGLLGIDLDGSHSYYDPSARYIGITVVVILVLLMQLSVWCFVKLLKLIKFIIGKLKKWY</sequence>
<evidence type="ECO:0000313" key="3">
    <source>
        <dbReference type="Proteomes" id="UP000005435"/>
    </source>
</evidence>
<dbReference type="EMBL" id="CP003065">
    <property type="protein sequence ID" value="AEV69935.1"/>
    <property type="molecule type" value="Genomic_DNA"/>
</dbReference>
<dbReference type="Proteomes" id="UP000005435">
    <property type="component" value="Chromosome"/>
</dbReference>
<keyword evidence="3" id="KW-1185">Reference proteome</keyword>
<dbReference type="RefSeq" id="WP_014256465.1">
    <property type="nucleotide sequence ID" value="NC_016627.1"/>
</dbReference>
<reference evidence="3" key="1">
    <citation type="submission" date="2011-12" db="EMBL/GenBank/DDBJ databases">
        <title>Complete sequence of Clostridium clariflavum DSM 19732.</title>
        <authorList>
            <consortium name="US DOE Joint Genome Institute"/>
            <person name="Lucas S."/>
            <person name="Han J."/>
            <person name="Lapidus A."/>
            <person name="Cheng J.-F."/>
            <person name="Goodwin L."/>
            <person name="Pitluck S."/>
            <person name="Peters L."/>
            <person name="Teshima H."/>
            <person name="Detter J.C."/>
            <person name="Han C."/>
            <person name="Tapia R."/>
            <person name="Land M."/>
            <person name="Hauser L."/>
            <person name="Kyrpides N."/>
            <person name="Ivanova N."/>
            <person name="Pagani I."/>
            <person name="Kitzmiller T."/>
            <person name="Lynd L."/>
            <person name="Izquierdo J."/>
            <person name="Woyke T."/>
        </authorList>
    </citation>
    <scope>NUCLEOTIDE SEQUENCE [LARGE SCALE GENOMIC DNA]</scope>
    <source>
        <strain evidence="3">DSM 19732 / NBRC 101661 / EBR45</strain>
    </source>
</reference>
<dbReference type="OrthoDB" id="2088215at2"/>
<feature type="transmembrane region" description="Helical" evidence="1">
    <location>
        <begin position="63"/>
        <end position="85"/>
    </location>
</feature>
<gene>
    <name evidence="2" type="ordered locus">Clocl_3439</name>
</gene>
<keyword evidence="1" id="KW-0472">Membrane</keyword>
<dbReference type="KEGG" id="ccl:Clocl_3439"/>
<evidence type="ECO:0000256" key="1">
    <source>
        <dbReference type="SAM" id="Phobius"/>
    </source>
</evidence>
<dbReference type="AlphaFoldDB" id="G8LY03"/>
<evidence type="ECO:0000313" key="2">
    <source>
        <dbReference type="EMBL" id="AEV69935.1"/>
    </source>
</evidence>
<reference evidence="2 3" key="2">
    <citation type="journal article" date="2012" name="Stand. Genomic Sci.">
        <title>Complete Genome Sequence of Clostridium clariflavum DSM 19732.</title>
        <authorList>
            <person name="Izquierdo J.A."/>
            <person name="Goodwin L."/>
            <person name="Davenport K.W."/>
            <person name="Teshima H."/>
            <person name="Bruce D."/>
            <person name="Detter C."/>
            <person name="Tapia R."/>
            <person name="Han S."/>
            <person name="Land M."/>
            <person name="Hauser L."/>
            <person name="Jeffries C.D."/>
            <person name="Han J."/>
            <person name="Pitluck S."/>
            <person name="Nolan M."/>
            <person name="Chen A."/>
            <person name="Huntemann M."/>
            <person name="Mavromatis K."/>
            <person name="Mikhailova N."/>
            <person name="Liolios K."/>
            <person name="Woyke T."/>
            <person name="Lynd L.R."/>
        </authorList>
    </citation>
    <scope>NUCLEOTIDE SEQUENCE [LARGE SCALE GENOMIC DNA]</scope>
    <source>
        <strain evidence="3">DSM 19732 / NBRC 101661 / EBR45</strain>
    </source>
</reference>
<feature type="transmembrane region" description="Helical" evidence="1">
    <location>
        <begin position="12"/>
        <end position="31"/>
    </location>
</feature>
<dbReference type="HOGENOM" id="CLU_1802734_0_0_9"/>
<feature type="transmembrane region" description="Helical" evidence="1">
    <location>
        <begin position="37"/>
        <end position="56"/>
    </location>
</feature>
<name>G8LY03_ACECE</name>
<keyword evidence="1" id="KW-1133">Transmembrane helix</keyword>
<protein>
    <submittedName>
        <fullName evidence="2">Uncharacterized protein</fullName>
    </submittedName>
</protein>
<feature type="transmembrane region" description="Helical" evidence="1">
    <location>
        <begin position="105"/>
        <end position="126"/>
    </location>
</feature>
<organism evidence="2 3">
    <name type="scientific">Acetivibrio clariflavus (strain DSM 19732 / NBRC 101661 / EBR45)</name>
    <name type="common">Clostridium clariflavum</name>
    <dbReference type="NCBI Taxonomy" id="720554"/>
    <lineage>
        <taxon>Bacteria</taxon>
        <taxon>Bacillati</taxon>
        <taxon>Bacillota</taxon>
        <taxon>Clostridia</taxon>
        <taxon>Eubacteriales</taxon>
        <taxon>Oscillospiraceae</taxon>
        <taxon>Acetivibrio</taxon>
    </lineage>
</organism>
<accession>G8LY03</accession>